<proteinExistence type="predicted"/>
<gene>
    <name evidence="2" type="ORF">ACFS25_12485</name>
</gene>
<feature type="compositionally biased region" description="Polar residues" evidence="1">
    <location>
        <begin position="19"/>
        <end position="30"/>
    </location>
</feature>
<organism evidence="2 3">
    <name type="scientific">Spirosoma flavum</name>
    <dbReference type="NCBI Taxonomy" id="2048557"/>
    <lineage>
        <taxon>Bacteria</taxon>
        <taxon>Pseudomonadati</taxon>
        <taxon>Bacteroidota</taxon>
        <taxon>Cytophagia</taxon>
        <taxon>Cytophagales</taxon>
        <taxon>Cytophagaceae</taxon>
        <taxon>Spirosoma</taxon>
    </lineage>
</organism>
<protein>
    <submittedName>
        <fullName evidence="2">Uncharacterized protein</fullName>
    </submittedName>
</protein>
<evidence type="ECO:0000256" key="1">
    <source>
        <dbReference type="SAM" id="MobiDB-lite"/>
    </source>
</evidence>
<dbReference type="EMBL" id="JBHUOM010000002">
    <property type="protein sequence ID" value="MFD2934603.1"/>
    <property type="molecule type" value="Genomic_DNA"/>
</dbReference>
<name>A0ABW6AJ14_9BACT</name>
<dbReference type="RefSeq" id="WP_381500755.1">
    <property type="nucleotide sequence ID" value="NZ_JBHUOM010000002.1"/>
</dbReference>
<reference evidence="3" key="1">
    <citation type="journal article" date="2019" name="Int. J. Syst. Evol. Microbiol.">
        <title>The Global Catalogue of Microorganisms (GCM) 10K type strain sequencing project: providing services to taxonomists for standard genome sequencing and annotation.</title>
        <authorList>
            <consortium name="The Broad Institute Genomics Platform"/>
            <consortium name="The Broad Institute Genome Sequencing Center for Infectious Disease"/>
            <person name="Wu L."/>
            <person name="Ma J."/>
        </authorList>
    </citation>
    <scope>NUCLEOTIDE SEQUENCE [LARGE SCALE GENOMIC DNA]</scope>
    <source>
        <strain evidence="3">KCTC 52490</strain>
    </source>
</reference>
<feature type="compositionally biased region" description="Basic and acidic residues" evidence="1">
    <location>
        <begin position="373"/>
        <end position="382"/>
    </location>
</feature>
<dbReference type="Proteomes" id="UP001597512">
    <property type="component" value="Unassembled WGS sequence"/>
</dbReference>
<feature type="compositionally biased region" description="Basic and acidic residues" evidence="1">
    <location>
        <begin position="49"/>
        <end position="58"/>
    </location>
</feature>
<evidence type="ECO:0000313" key="2">
    <source>
        <dbReference type="EMBL" id="MFD2934603.1"/>
    </source>
</evidence>
<comment type="caution">
    <text evidence="2">The sequence shown here is derived from an EMBL/GenBank/DDBJ whole genome shotgun (WGS) entry which is preliminary data.</text>
</comment>
<sequence length="397" mass="45241">MISTLDYTEMQAPRKTVTPRKTGNNFSGKQTGEKKEPRKSHPSVSSVTKNREKEKETEFALAKPDDIVRDIIEKFLKARYEKYPLEEKNALMEFIILNEIMNYDHLTSLFESPVELNQALTLEPARGYTKTGSSSENKPYTGKLDSKGFIERWKLGNESEFSEPDEKYIQLAHMAFKKEYFDGGRADLSKGTNGEFGGGFYVVTGHQPPIGATSPQGMIRTEWRNKETGKAPDDLMYFKIDKKLIRELVDDDETCNFVLYMLKNPSGYPKGMSDKEVIDMIEKINKQGKILLFPDDKERAVIIDGDESMSVEGFEENKPQTNHILVVGPQKPPSLKGLRQVAFRHVDGDLLINKAERSWGKFREGQPANNPSSKERQQDKKKPSQGWNIDKTNKTKK</sequence>
<feature type="region of interest" description="Disordered" evidence="1">
    <location>
        <begin position="1"/>
        <end position="58"/>
    </location>
</feature>
<accession>A0ABW6AJ14</accession>
<feature type="region of interest" description="Disordered" evidence="1">
    <location>
        <begin position="357"/>
        <end position="397"/>
    </location>
</feature>
<keyword evidence="3" id="KW-1185">Reference proteome</keyword>
<evidence type="ECO:0000313" key="3">
    <source>
        <dbReference type="Proteomes" id="UP001597512"/>
    </source>
</evidence>